<evidence type="ECO:0000256" key="1">
    <source>
        <dbReference type="SAM" id="Phobius"/>
    </source>
</evidence>
<dbReference type="Pfam" id="PF14155">
    <property type="entry name" value="DUF4307"/>
    <property type="match status" value="1"/>
</dbReference>
<keyword evidence="1" id="KW-1133">Transmembrane helix</keyword>
<organism evidence="2 3">
    <name type="scientific">Corynebacterium pseudopelargi</name>
    <dbReference type="NCBI Taxonomy" id="2080757"/>
    <lineage>
        <taxon>Bacteria</taxon>
        <taxon>Bacillati</taxon>
        <taxon>Actinomycetota</taxon>
        <taxon>Actinomycetes</taxon>
        <taxon>Mycobacteriales</taxon>
        <taxon>Corynebacteriaceae</taxon>
        <taxon>Corynebacterium</taxon>
    </lineage>
</organism>
<dbReference type="Proteomes" id="UP000271426">
    <property type="component" value="Chromosome"/>
</dbReference>
<keyword evidence="3" id="KW-1185">Reference proteome</keyword>
<protein>
    <recommendedName>
        <fullName evidence="4">DUF4307 domain-containing protein</fullName>
    </recommendedName>
</protein>
<proteinExistence type="predicted"/>
<evidence type="ECO:0000313" key="2">
    <source>
        <dbReference type="EMBL" id="AZA09608.1"/>
    </source>
</evidence>
<dbReference type="OrthoDB" id="4425882at2"/>
<evidence type="ECO:0000313" key="3">
    <source>
        <dbReference type="Proteomes" id="UP000271426"/>
    </source>
</evidence>
<evidence type="ECO:0008006" key="4">
    <source>
        <dbReference type="Google" id="ProtNLM"/>
    </source>
</evidence>
<reference evidence="2 3" key="1">
    <citation type="submission" date="2018-11" db="EMBL/GenBank/DDBJ databases">
        <authorList>
            <person name="Kleinhagauer T."/>
            <person name="Glaeser S.P."/>
            <person name="Spergser J."/>
            <person name="Ruckert C."/>
            <person name="Kaempfer P."/>
            <person name="Busse H.-J."/>
        </authorList>
    </citation>
    <scope>NUCLEOTIDE SEQUENCE [LARGE SCALE GENOMIC DNA]</scope>
    <source>
        <strain evidence="2 3">812CH</strain>
    </source>
</reference>
<dbReference type="RefSeq" id="WP_123960509.1">
    <property type="nucleotide sequence ID" value="NZ_CP033898.1"/>
</dbReference>
<keyword evidence="1" id="KW-0472">Membrane</keyword>
<dbReference type="InterPro" id="IPR025443">
    <property type="entry name" value="DUF4307"/>
</dbReference>
<dbReference type="AlphaFoldDB" id="A0A3G6IY70"/>
<sequence length="145" mass="15409">MARKRYAAGANSSQQSTLSGKLLAILILVMVFAVAIAAFRLVKQQQAVTITGKTAEVTQLSDNEFKLSFDVTRDDTSTDSYCIVKALNYDMAEVGRREVVIPAGGSRSGRYETVITTSGPGASADVYGCATELPFYLSAPDSPAS</sequence>
<dbReference type="EMBL" id="CP033898">
    <property type="protein sequence ID" value="AZA09608.1"/>
    <property type="molecule type" value="Genomic_DNA"/>
</dbReference>
<keyword evidence="1" id="KW-0812">Transmembrane</keyword>
<dbReference type="KEGG" id="cpso:CPPEL_07490"/>
<accession>A0A3G6IY70</accession>
<name>A0A3G6IY70_9CORY</name>
<feature type="transmembrane region" description="Helical" evidence="1">
    <location>
        <begin position="21"/>
        <end position="42"/>
    </location>
</feature>
<gene>
    <name evidence="2" type="ORF">CPPEL_07490</name>
</gene>